<sequence>MCLKKAERRSKATNMTSLSASAVLTGNVDEHQTPSNTKIPALWQVTHKLLRCIFARGNSISLREIYTLDDDKDGSSSKSRRYYDVLAVLTTCNILQLNTTSKFDRAKYAKLNPLILTDPQSFSVFDQVRRHDNSMPVAPVFIQRQSKLKVISSDKRPRLWAKQKATGSQQQLIAHAESNTPCEDYPSAGNTISFATLLEKSLFDIEPFEPFCHAAATDASDDHSISIANKTDFKLLLSPCKGMYESDEFESFFSQFPLTDCDSLEVDDVGDMEL</sequence>
<accession>A0A024U6H8</accession>
<name>A0A024U6H8_9STRA</name>
<dbReference type="AlphaFoldDB" id="A0A024U6H8"/>
<protein>
    <recommendedName>
        <fullName evidence="2">E2F/DP family winged-helix DNA-binding domain-containing protein</fullName>
    </recommendedName>
</protein>
<evidence type="ECO:0000313" key="1">
    <source>
        <dbReference type="EMBL" id="ETW02021.1"/>
    </source>
</evidence>
<gene>
    <name evidence="1" type="ORF">H310_06538</name>
</gene>
<dbReference type="STRING" id="157072.A0A024U6H8"/>
<reference evidence="1" key="1">
    <citation type="submission" date="2013-12" db="EMBL/GenBank/DDBJ databases">
        <title>The Genome Sequence of Aphanomyces invadans NJM9701.</title>
        <authorList>
            <consortium name="The Broad Institute Genomics Platform"/>
            <person name="Russ C."/>
            <person name="Tyler B."/>
            <person name="van West P."/>
            <person name="Dieguez-Uribeondo J."/>
            <person name="Young S.K."/>
            <person name="Zeng Q."/>
            <person name="Gargeya S."/>
            <person name="Fitzgerald M."/>
            <person name="Abouelleil A."/>
            <person name="Alvarado L."/>
            <person name="Chapman S.B."/>
            <person name="Gainer-Dewar J."/>
            <person name="Goldberg J."/>
            <person name="Griggs A."/>
            <person name="Gujja S."/>
            <person name="Hansen M."/>
            <person name="Howarth C."/>
            <person name="Imamovic A."/>
            <person name="Ireland A."/>
            <person name="Larimer J."/>
            <person name="McCowan C."/>
            <person name="Murphy C."/>
            <person name="Pearson M."/>
            <person name="Poon T.W."/>
            <person name="Priest M."/>
            <person name="Roberts A."/>
            <person name="Saif S."/>
            <person name="Shea T."/>
            <person name="Sykes S."/>
            <person name="Wortman J."/>
            <person name="Nusbaum C."/>
            <person name="Birren B."/>
        </authorList>
    </citation>
    <scope>NUCLEOTIDE SEQUENCE [LARGE SCALE GENOMIC DNA]</scope>
    <source>
        <strain evidence="1">NJM9701</strain>
    </source>
</reference>
<proteinExistence type="predicted"/>
<dbReference type="VEuPathDB" id="FungiDB:H310_06538"/>
<dbReference type="EMBL" id="KI913962">
    <property type="protein sequence ID" value="ETW02021.1"/>
    <property type="molecule type" value="Genomic_DNA"/>
</dbReference>
<dbReference type="GeneID" id="20083588"/>
<dbReference type="RefSeq" id="XP_008869869.1">
    <property type="nucleotide sequence ID" value="XM_008871647.1"/>
</dbReference>
<dbReference type="OrthoDB" id="72081at2759"/>
<organism evidence="1">
    <name type="scientific">Aphanomyces invadans</name>
    <dbReference type="NCBI Taxonomy" id="157072"/>
    <lineage>
        <taxon>Eukaryota</taxon>
        <taxon>Sar</taxon>
        <taxon>Stramenopiles</taxon>
        <taxon>Oomycota</taxon>
        <taxon>Saprolegniomycetes</taxon>
        <taxon>Saprolegniales</taxon>
        <taxon>Verrucalvaceae</taxon>
        <taxon>Aphanomyces</taxon>
    </lineage>
</organism>
<evidence type="ECO:0008006" key="2">
    <source>
        <dbReference type="Google" id="ProtNLM"/>
    </source>
</evidence>